<dbReference type="PANTHER" id="PTHR19354:SF2">
    <property type="entry name" value="LEUCINE-RICH REPEAT-CONTAINING PROTEIN DDB_G0290503"/>
    <property type="match status" value="1"/>
</dbReference>
<evidence type="ECO:0000256" key="5">
    <source>
        <dbReference type="SAM" id="MobiDB-lite"/>
    </source>
</evidence>
<feature type="coiled-coil region" evidence="4">
    <location>
        <begin position="438"/>
        <end position="543"/>
    </location>
</feature>
<evidence type="ECO:0000256" key="2">
    <source>
        <dbReference type="ARBA" id="ARBA00022490"/>
    </source>
</evidence>
<feature type="compositionally biased region" description="Polar residues" evidence="5">
    <location>
        <begin position="134"/>
        <end position="144"/>
    </location>
</feature>
<keyword evidence="2" id="KW-0963">Cytoplasm</keyword>
<accession>A0A210QRS1</accession>
<dbReference type="OrthoDB" id="10030037at2759"/>
<comment type="caution">
    <text evidence="6">The sequence shown here is derived from an EMBL/GenBank/DDBJ whole genome shotgun (WGS) entry which is preliminary data.</text>
</comment>
<feature type="compositionally biased region" description="Polar residues" evidence="5">
    <location>
        <begin position="265"/>
        <end position="280"/>
    </location>
</feature>
<evidence type="ECO:0000313" key="7">
    <source>
        <dbReference type="Proteomes" id="UP000242188"/>
    </source>
</evidence>
<feature type="coiled-coil region" evidence="4">
    <location>
        <begin position="603"/>
        <end position="676"/>
    </location>
</feature>
<comment type="subcellular location">
    <subcellularLocation>
        <location evidence="1">Cytoplasm</location>
    </subcellularLocation>
</comment>
<feature type="region of interest" description="Disordered" evidence="5">
    <location>
        <begin position="92"/>
        <end position="175"/>
    </location>
</feature>
<dbReference type="AlphaFoldDB" id="A0A210QRS1"/>
<keyword evidence="7" id="KW-1185">Reference proteome</keyword>
<feature type="coiled-coil region" evidence="4">
    <location>
        <begin position="366"/>
        <end position="393"/>
    </location>
</feature>
<dbReference type="InterPro" id="IPR045329">
    <property type="entry name" value="LZTS"/>
</dbReference>
<feature type="compositionally biased region" description="Basic and acidic residues" evidence="5">
    <location>
        <begin position="295"/>
        <end position="307"/>
    </location>
</feature>
<feature type="compositionally biased region" description="Gly residues" evidence="5">
    <location>
        <begin position="100"/>
        <end position="111"/>
    </location>
</feature>
<evidence type="ECO:0000256" key="4">
    <source>
        <dbReference type="SAM" id="Coils"/>
    </source>
</evidence>
<organism evidence="6 7">
    <name type="scientific">Mizuhopecten yessoensis</name>
    <name type="common">Japanese scallop</name>
    <name type="synonym">Patinopecten yessoensis</name>
    <dbReference type="NCBI Taxonomy" id="6573"/>
    <lineage>
        <taxon>Eukaryota</taxon>
        <taxon>Metazoa</taxon>
        <taxon>Spiralia</taxon>
        <taxon>Lophotrochozoa</taxon>
        <taxon>Mollusca</taxon>
        <taxon>Bivalvia</taxon>
        <taxon>Autobranchia</taxon>
        <taxon>Pteriomorphia</taxon>
        <taxon>Pectinida</taxon>
        <taxon>Pectinoidea</taxon>
        <taxon>Pectinidae</taxon>
        <taxon>Mizuhopecten</taxon>
    </lineage>
</organism>
<proteinExistence type="predicted"/>
<dbReference type="GO" id="GO:0005737">
    <property type="term" value="C:cytoplasm"/>
    <property type="evidence" value="ECO:0007669"/>
    <property type="project" value="UniProtKB-SubCell"/>
</dbReference>
<reference evidence="6 7" key="1">
    <citation type="journal article" date="2017" name="Nat. Ecol. Evol.">
        <title>Scallop genome provides insights into evolution of bilaterian karyotype and development.</title>
        <authorList>
            <person name="Wang S."/>
            <person name="Zhang J."/>
            <person name="Jiao W."/>
            <person name="Li J."/>
            <person name="Xun X."/>
            <person name="Sun Y."/>
            <person name="Guo X."/>
            <person name="Huan P."/>
            <person name="Dong B."/>
            <person name="Zhang L."/>
            <person name="Hu X."/>
            <person name="Sun X."/>
            <person name="Wang J."/>
            <person name="Zhao C."/>
            <person name="Wang Y."/>
            <person name="Wang D."/>
            <person name="Huang X."/>
            <person name="Wang R."/>
            <person name="Lv J."/>
            <person name="Li Y."/>
            <person name="Zhang Z."/>
            <person name="Liu B."/>
            <person name="Lu W."/>
            <person name="Hui Y."/>
            <person name="Liang J."/>
            <person name="Zhou Z."/>
            <person name="Hou R."/>
            <person name="Li X."/>
            <person name="Liu Y."/>
            <person name="Li H."/>
            <person name="Ning X."/>
            <person name="Lin Y."/>
            <person name="Zhao L."/>
            <person name="Xing Q."/>
            <person name="Dou J."/>
            <person name="Li Y."/>
            <person name="Mao J."/>
            <person name="Guo H."/>
            <person name="Dou H."/>
            <person name="Li T."/>
            <person name="Mu C."/>
            <person name="Jiang W."/>
            <person name="Fu Q."/>
            <person name="Fu X."/>
            <person name="Miao Y."/>
            <person name="Liu J."/>
            <person name="Yu Q."/>
            <person name="Li R."/>
            <person name="Liao H."/>
            <person name="Li X."/>
            <person name="Kong Y."/>
            <person name="Jiang Z."/>
            <person name="Chourrout D."/>
            <person name="Li R."/>
            <person name="Bao Z."/>
        </authorList>
    </citation>
    <scope>NUCLEOTIDE SEQUENCE [LARGE SCALE GENOMIC DNA]</scope>
    <source>
        <strain evidence="6 7">PY_sf001</strain>
    </source>
</reference>
<evidence type="ECO:0000313" key="6">
    <source>
        <dbReference type="EMBL" id="OWF51409.1"/>
    </source>
</evidence>
<feature type="compositionally biased region" description="Polar residues" evidence="5">
    <location>
        <begin position="309"/>
        <end position="331"/>
    </location>
</feature>
<dbReference type="PANTHER" id="PTHR19354">
    <property type="entry name" value="ZIPPER PUTATIVE TUMOR SUPPRESSOR 2 HOMOLOG-LIKE PROTEIN-RELATED"/>
    <property type="match status" value="1"/>
</dbReference>
<protein>
    <submittedName>
        <fullName evidence="6">Leucine zipper putative tumor suppressor 2-like</fullName>
    </submittedName>
</protein>
<sequence length="687" mass="77796">MASRTNSTSDLVFTDGEMSPRLQQLYSPMSNFSMQSQEILNSVFDSEYTTPSNQYDDYSHIQYTPNRKLSAPVAPDPPLRTSSVSSFMSDYSHRSYTSGHGNGHGSHGNNGHGNSRGIRHGNGHGNSGGVTQYYKGQSNQQNQHLHPPSRRKTWTPSGLKIGMTGNLSNSNSTSNVRNCHSNDLLENNYDSVINGHVRGQGDDTEIAPPRLAPVSGMLPRSPARGIIKPIAFKPVVVNHNYVNTRRMVDNRKYSLQDDGYGSQDYPMTNQRNAANMSHGSLHTESDRSASFSSDGHSKQFSPDRPESIRSFQMDSDHSTSFSSDGQSQKQYTPERSESIPSSNMSRVSVNRLEGYVQTPSPSDSGVGELEAMLKEKDAEINTLRDVMEKNEKAIFQVYEEKKKSWSHDMKQVKDEYDQKLKTQQRKSYKTEQVLSLQVYKLQQEKKTMKEECDRIKAEKEELKAKVQSYSQETERLQLEIANISSHNKSISDESVGDLHLTMDSLNDSLALKTEEVVQLRKELEDKQQELSEKDEEIGEKFREIVARTDEVQSLKENLRRVSIESSMETDMSCVCDKDLKSRGKSPNSNCDRLVSPGTSILAGEGLNEEVLRLQEELDVHQDTLVKEREQWADEKNKVIRYQKQLQLNYVQMFRKNKLLEAEVEQLTLELESRDIKLMSINGEESVC</sequence>
<evidence type="ECO:0000256" key="1">
    <source>
        <dbReference type="ARBA" id="ARBA00004496"/>
    </source>
</evidence>
<dbReference type="STRING" id="6573.A0A210QRS1"/>
<feature type="compositionally biased region" description="Low complexity" evidence="5">
    <location>
        <begin position="166"/>
        <end position="175"/>
    </location>
</feature>
<dbReference type="Proteomes" id="UP000242188">
    <property type="component" value="Unassembled WGS sequence"/>
</dbReference>
<evidence type="ECO:0000256" key="3">
    <source>
        <dbReference type="ARBA" id="ARBA00023054"/>
    </source>
</evidence>
<dbReference type="Pfam" id="PF06818">
    <property type="entry name" value="Fez1"/>
    <property type="match status" value="1"/>
</dbReference>
<feature type="region of interest" description="Disordered" evidence="5">
    <location>
        <begin position="254"/>
        <end position="344"/>
    </location>
</feature>
<keyword evidence="3 4" id="KW-0175">Coiled coil</keyword>
<dbReference type="EMBL" id="NEDP02002268">
    <property type="protein sequence ID" value="OWF51409.1"/>
    <property type="molecule type" value="Genomic_DNA"/>
</dbReference>
<name>A0A210QRS1_MIZYE</name>
<gene>
    <name evidence="6" type="ORF">KP79_PYT16902</name>
</gene>